<keyword evidence="2" id="KW-0547">Nucleotide-binding</keyword>
<evidence type="ECO:0000259" key="4">
    <source>
        <dbReference type="PROSITE" id="PS50893"/>
    </source>
</evidence>
<dbReference type="PROSITE" id="PS50893">
    <property type="entry name" value="ABC_TRANSPORTER_2"/>
    <property type="match status" value="1"/>
</dbReference>
<keyword evidence="1" id="KW-0813">Transport</keyword>
<dbReference type="Proteomes" id="UP000018168">
    <property type="component" value="Unassembled WGS sequence"/>
</dbReference>
<sequence length="242" mass="26699">MPEHVCHCSVKIEELSVRKGSTEILNQVNLTANHGEILALIGRNGAGKTTLLKAILGQTPYSGRISYFNCQGKRIDRPRIGYVPQFLAFDRSTPVTVEDLFCANRSRIPVWMSHGKKRQKEAESLLEKVGGTGMFRKKLGALSGGELQRVLLAFALDPLPDLLLLDEPVSAVDRKGVGVFYDLVTSLRSEYHMPVILVSHDLGHVKKYASKAAFLQDGTVAMQNTVDKVLNNPQVREAFGLD</sequence>
<dbReference type="InterPro" id="IPR050153">
    <property type="entry name" value="Metal_Ion_Import_ABC"/>
</dbReference>
<dbReference type="InterPro" id="IPR003593">
    <property type="entry name" value="AAA+_ATPase"/>
</dbReference>
<dbReference type="SUPFAM" id="SSF52540">
    <property type="entry name" value="P-loop containing nucleoside triphosphate hydrolases"/>
    <property type="match status" value="1"/>
</dbReference>
<organism evidence="5 6">
    <name type="scientific">[Clostridium] leptum CAG:27</name>
    <dbReference type="NCBI Taxonomy" id="1263068"/>
    <lineage>
        <taxon>Bacteria</taxon>
        <taxon>Bacillati</taxon>
        <taxon>Bacillota</taxon>
        <taxon>Clostridia</taxon>
        <taxon>Eubacteriales</taxon>
        <taxon>Oscillospiraceae</taxon>
        <taxon>Oscillospiraceae incertae sedis</taxon>
    </lineage>
</organism>
<evidence type="ECO:0000313" key="5">
    <source>
        <dbReference type="EMBL" id="CDC04713.1"/>
    </source>
</evidence>
<dbReference type="GO" id="GO:0016887">
    <property type="term" value="F:ATP hydrolysis activity"/>
    <property type="evidence" value="ECO:0007669"/>
    <property type="project" value="InterPro"/>
</dbReference>
<gene>
    <name evidence="5" type="ORF">BN578_00248</name>
</gene>
<dbReference type="Pfam" id="PF00005">
    <property type="entry name" value="ABC_tran"/>
    <property type="match status" value="1"/>
</dbReference>
<dbReference type="PANTHER" id="PTHR42734:SF7">
    <property type="entry name" value="ATP-BINDING COMPONENT OF ABC TRANSPORTER-RELATED"/>
    <property type="match status" value="1"/>
</dbReference>
<dbReference type="Gene3D" id="3.40.50.300">
    <property type="entry name" value="P-loop containing nucleotide triphosphate hydrolases"/>
    <property type="match status" value="1"/>
</dbReference>
<evidence type="ECO:0000256" key="1">
    <source>
        <dbReference type="ARBA" id="ARBA00022448"/>
    </source>
</evidence>
<keyword evidence="3 5" id="KW-0067">ATP-binding</keyword>
<dbReference type="AlphaFoldDB" id="R6MY92"/>
<dbReference type="InterPro" id="IPR027417">
    <property type="entry name" value="P-loop_NTPase"/>
</dbReference>
<protein>
    <submittedName>
        <fullName evidence="5">ABC transporter ATP-binding protein</fullName>
    </submittedName>
</protein>
<dbReference type="InterPro" id="IPR003439">
    <property type="entry name" value="ABC_transporter-like_ATP-bd"/>
</dbReference>
<evidence type="ECO:0000256" key="2">
    <source>
        <dbReference type="ARBA" id="ARBA00022741"/>
    </source>
</evidence>
<feature type="domain" description="ABC transporter" evidence="4">
    <location>
        <begin position="10"/>
        <end position="242"/>
    </location>
</feature>
<dbReference type="SMART" id="SM00382">
    <property type="entry name" value="AAA"/>
    <property type="match status" value="1"/>
</dbReference>
<proteinExistence type="predicted"/>
<name>R6MY92_9FIRM</name>
<dbReference type="PANTHER" id="PTHR42734">
    <property type="entry name" value="METAL TRANSPORT SYSTEM ATP-BINDING PROTEIN TM_0124-RELATED"/>
    <property type="match status" value="1"/>
</dbReference>
<evidence type="ECO:0000313" key="6">
    <source>
        <dbReference type="Proteomes" id="UP000018168"/>
    </source>
</evidence>
<evidence type="ECO:0000256" key="3">
    <source>
        <dbReference type="ARBA" id="ARBA00022840"/>
    </source>
</evidence>
<dbReference type="EMBL" id="CBEP010000071">
    <property type="protein sequence ID" value="CDC04713.1"/>
    <property type="molecule type" value="Genomic_DNA"/>
</dbReference>
<comment type="caution">
    <text evidence="5">The sequence shown here is derived from an EMBL/GenBank/DDBJ whole genome shotgun (WGS) entry which is preliminary data.</text>
</comment>
<accession>R6MY92</accession>
<reference evidence="5" key="1">
    <citation type="submission" date="2012-11" db="EMBL/GenBank/DDBJ databases">
        <title>Dependencies among metagenomic species, viruses, plasmids and units of genetic variation.</title>
        <authorList>
            <person name="Nielsen H.B."/>
            <person name="Almeida M."/>
            <person name="Juncker A.S."/>
            <person name="Rasmussen S."/>
            <person name="Li J."/>
            <person name="Sunagawa S."/>
            <person name="Plichta D."/>
            <person name="Gautier L."/>
            <person name="Le Chatelier E."/>
            <person name="Peletier E."/>
            <person name="Bonde I."/>
            <person name="Nielsen T."/>
            <person name="Manichanh C."/>
            <person name="Arumugam M."/>
            <person name="Batto J."/>
            <person name="Santos M.B.Q.D."/>
            <person name="Blom N."/>
            <person name="Borruel N."/>
            <person name="Burgdorf K.S."/>
            <person name="Boumezbeur F."/>
            <person name="Casellas F."/>
            <person name="Dore J."/>
            <person name="Guarner F."/>
            <person name="Hansen T."/>
            <person name="Hildebrand F."/>
            <person name="Kaas R.S."/>
            <person name="Kennedy S."/>
            <person name="Kristiansen K."/>
            <person name="Kultima J.R."/>
            <person name="Leonard P."/>
            <person name="Levenez F."/>
            <person name="Lund O."/>
            <person name="Moumen B."/>
            <person name="Le Paslier D."/>
            <person name="Pons N."/>
            <person name="Pedersen O."/>
            <person name="Prifti E."/>
            <person name="Qin J."/>
            <person name="Raes J."/>
            <person name="Tap J."/>
            <person name="Tims S."/>
            <person name="Ussery D.W."/>
            <person name="Yamada T."/>
            <person name="MetaHit consortium"/>
            <person name="Renault P."/>
            <person name="Sicheritz-Ponten T."/>
            <person name="Bork P."/>
            <person name="Wang J."/>
            <person name="Brunak S."/>
            <person name="Ehrlich S.D."/>
        </authorList>
    </citation>
    <scope>NUCLEOTIDE SEQUENCE [LARGE SCALE GENOMIC DNA]</scope>
</reference>
<dbReference type="GO" id="GO:0005524">
    <property type="term" value="F:ATP binding"/>
    <property type="evidence" value="ECO:0007669"/>
    <property type="project" value="UniProtKB-KW"/>
</dbReference>